<dbReference type="AlphaFoldDB" id="A0A061R0G4"/>
<proteinExistence type="predicted"/>
<evidence type="ECO:0000313" key="1">
    <source>
        <dbReference type="EMBL" id="JAC64031.1"/>
    </source>
</evidence>
<sequence length="163" mass="18207">MTLFCLSPRAFLPRSSNRSRPKIWSFNAAATQDKPPFTRSDREREENLKMYSFTGLDDNDEYEAGGNCCDMSLEFYETAAMPLGIDLQTLENGYQTNDCFQACENIAAGVMEIEDDVETQKVSATSWFLASLGLENGSRSSSQGSTPKRAHTTQSIRGWLVFS</sequence>
<accession>A0A061R0G4</accession>
<gene>
    <name evidence="1" type="ORF">TSPGSL018_19197</name>
</gene>
<organism evidence="1">
    <name type="scientific">Tetraselmis sp. GSL018</name>
    <dbReference type="NCBI Taxonomy" id="582737"/>
    <lineage>
        <taxon>Eukaryota</taxon>
        <taxon>Viridiplantae</taxon>
        <taxon>Chlorophyta</taxon>
        <taxon>core chlorophytes</taxon>
        <taxon>Chlorodendrophyceae</taxon>
        <taxon>Chlorodendrales</taxon>
        <taxon>Chlorodendraceae</taxon>
        <taxon>Tetraselmis</taxon>
    </lineage>
</organism>
<reference evidence="1" key="1">
    <citation type="submission" date="2014-05" db="EMBL/GenBank/DDBJ databases">
        <title>The transcriptome of the halophilic microalga Tetraselmis sp. GSL018 isolated from the Great Salt Lake, Utah.</title>
        <authorList>
            <person name="Jinkerson R.E."/>
            <person name="D'Adamo S."/>
            <person name="Posewitz M.C."/>
        </authorList>
    </citation>
    <scope>NUCLEOTIDE SEQUENCE</scope>
    <source>
        <strain evidence="1">GSL018</strain>
    </source>
</reference>
<protein>
    <submittedName>
        <fullName evidence="1">Uncharacterized protein</fullName>
    </submittedName>
</protein>
<dbReference type="EMBL" id="GBEZ01022825">
    <property type="protein sequence ID" value="JAC64031.1"/>
    <property type="molecule type" value="Transcribed_RNA"/>
</dbReference>
<name>A0A061R0G4_9CHLO</name>